<feature type="domain" description="Reverse transcriptase" evidence="1">
    <location>
        <begin position="475"/>
        <end position="741"/>
    </location>
</feature>
<dbReference type="PANTHER" id="PTHR36688">
    <property type="entry name" value="ENDO/EXONUCLEASE/PHOSPHATASE DOMAIN-CONTAINING PROTEIN"/>
    <property type="match status" value="1"/>
</dbReference>
<dbReference type="InterPro" id="IPR000477">
    <property type="entry name" value="RT_dom"/>
</dbReference>
<keyword evidence="2" id="KW-0808">Transferase</keyword>
<keyword evidence="2" id="KW-0548">Nucleotidyltransferase</keyword>
<sequence>MINSLRIAIWNANGLGQHRLEVQYFLKEYNIDVMLVSETHFNSDSGFKMPYYHIYRTNHPDGTAHGGSAILIKSTIKHYVTDCFAENYIQATNIVIEELCHRLTLSSIYSPPRHKISFNEYDIFLKTLGSKFIAGGDFNAKHTDWGSRLNNPRGRELLSAIQNNNCSHISTGEPTYWPTDLSKIPDLLDFCITKGIENSCIKVESCYELSSDHSPIVITYNGEPLVYDHQPNPFKHIHWDSFQQCTEDTLHCNLPFKNENDLNEAINYFTETIKQAAMKSTIVTSAKTQEQYPLSIKHLINFKRKIRKKYQLTRSPSIKTELNQITKRLKNLLSDFRNQSFNNYITNLSVNDHSIWKASKNLKRPTPYIPPLRKQDGTWARSNDEKASIFSEYYGKVFTPNPPAVNPTEEDVIYKFLNEDPSDGQYIRKFKASEIKNEILIAKKAKSPGADGIPISLLKHLPPKGFRFLTIIYNSIIRLKQFPSVWKTAKIIVIPKPGKDLNQPSSYRPISLLSILSKIFEKLLMRRIRPLLENLNIIPTHQFGFLAKHSTTEQIHRVTDKIIDTFQSKAFCSAIFLDISQAFDKVWHSGLLYKLKKIFSADTYLLLKSYLENRYFFISLKDATSSKRPVKSGVPQGSVLGPFLYLIFTADIPQSPHTTIATYADDTAILAQHENPIQASILLQYHLTEIEYWLRLWRIEVNNSKSLHITFSLRKCCCPPIKLFNKTVHQTKVVKYLGLHLDSKLTWKFHLQKKRQQLEETRRKFYWLLSRKSKLNTQNKLLLYKAIIKPIWTYGIQLWGTAYKSNIDIIQRFQNKILKEIINAPKYVPSWLIHKDLSINTVKEEILAFSKKYKLRLEEHPNITARNLLRLHGTERIKKRRPLADILI</sequence>
<keyword evidence="2" id="KW-0695">RNA-directed DNA polymerase</keyword>
<dbReference type="InterPro" id="IPR036691">
    <property type="entry name" value="Endo/exonu/phosph_ase_sf"/>
</dbReference>
<protein>
    <submittedName>
        <fullName evidence="2">Putative rna-directed dna polymerase from mobile element jockey</fullName>
    </submittedName>
</protein>
<dbReference type="InterPro" id="IPR043502">
    <property type="entry name" value="DNA/RNA_pol_sf"/>
</dbReference>
<dbReference type="InterPro" id="IPR005135">
    <property type="entry name" value="Endo/exonuclease/phosphatase"/>
</dbReference>
<dbReference type="Pfam" id="PF14529">
    <property type="entry name" value="Exo_endo_phos_2"/>
    <property type="match status" value="1"/>
</dbReference>
<organism evidence="2">
    <name type="scientific">Xenopsylla cheopis</name>
    <name type="common">Oriental rat flea</name>
    <name type="synonym">Pulex cheopis</name>
    <dbReference type="NCBI Taxonomy" id="163159"/>
    <lineage>
        <taxon>Eukaryota</taxon>
        <taxon>Metazoa</taxon>
        <taxon>Ecdysozoa</taxon>
        <taxon>Arthropoda</taxon>
        <taxon>Hexapoda</taxon>
        <taxon>Insecta</taxon>
        <taxon>Pterygota</taxon>
        <taxon>Neoptera</taxon>
        <taxon>Endopterygota</taxon>
        <taxon>Siphonaptera</taxon>
        <taxon>Pulicidae</taxon>
        <taxon>Xenopsyllinae</taxon>
        <taxon>Xenopsylla</taxon>
    </lineage>
</organism>
<dbReference type="PROSITE" id="PS50878">
    <property type="entry name" value="RT_POL"/>
    <property type="match status" value="1"/>
</dbReference>
<dbReference type="EMBL" id="GIIL01004729">
    <property type="protein sequence ID" value="NOV48455.1"/>
    <property type="molecule type" value="Transcribed_RNA"/>
</dbReference>
<proteinExistence type="predicted"/>
<dbReference type="SUPFAM" id="SSF56672">
    <property type="entry name" value="DNA/RNA polymerases"/>
    <property type="match status" value="1"/>
</dbReference>
<dbReference type="InterPro" id="IPR052560">
    <property type="entry name" value="RdDP_mobile_element"/>
</dbReference>
<dbReference type="Pfam" id="PF00078">
    <property type="entry name" value="RVT_1"/>
    <property type="match status" value="1"/>
</dbReference>
<evidence type="ECO:0000259" key="1">
    <source>
        <dbReference type="PROSITE" id="PS50878"/>
    </source>
</evidence>
<reference evidence="2" key="1">
    <citation type="submission" date="2020-03" db="EMBL/GenBank/DDBJ databases">
        <title>Transcriptomic Profiling of the Digestive Tract of the Rat Flea, Xenopsylla cheopis, Following Blood Feeding and Infection with Yersinia pestis.</title>
        <authorList>
            <person name="Bland D.M."/>
            <person name="Martens C.A."/>
            <person name="Virtaneva K."/>
            <person name="Kanakabandi K."/>
            <person name="Long D."/>
            <person name="Rosenke R."/>
            <person name="Saturday G.A."/>
            <person name="Hoyt F.H."/>
            <person name="Bruno D.P."/>
            <person name="Ribeiro J.M.C."/>
            <person name="Hinnebusch J."/>
        </authorList>
    </citation>
    <scope>NUCLEOTIDE SEQUENCE</scope>
</reference>
<dbReference type="AlphaFoldDB" id="A0A6M2DQ64"/>
<name>A0A6M2DQ64_XENCH</name>
<dbReference type="PANTHER" id="PTHR36688:SF2">
    <property type="entry name" value="ENDONUCLEASE_EXONUCLEASE_PHOSPHATASE DOMAIN-CONTAINING PROTEIN"/>
    <property type="match status" value="1"/>
</dbReference>
<dbReference type="GO" id="GO:0003964">
    <property type="term" value="F:RNA-directed DNA polymerase activity"/>
    <property type="evidence" value="ECO:0007669"/>
    <property type="project" value="UniProtKB-KW"/>
</dbReference>
<accession>A0A6M2DQ64</accession>
<evidence type="ECO:0000313" key="2">
    <source>
        <dbReference type="EMBL" id="NOV48455.1"/>
    </source>
</evidence>
<dbReference type="CDD" id="cd01650">
    <property type="entry name" value="RT_nLTR_like"/>
    <property type="match status" value="1"/>
</dbReference>
<dbReference type="Gene3D" id="3.60.10.10">
    <property type="entry name" value="Endonuclease/exonuclease/phosphatase"/>
    <property type="match status" value="1"/>
</dbReference>
<dbReference type="SUPFAM" id="SSF56219">
    <property type="entry name" value="DNase I-like"/>
    <property type="match status" value="1"/>
</dbReference>